<proteinExistence type="predicted"/>
<dbReference type="PROSITE" id="PS51494">
    <property type="entry name" value="SPOIVB"/>
    <property type="match status" value="1"/>
</dbReference>
<dbReference type="Proteomes" id="UP000573729">
    <property type="component" value="Unassembled WGS sequence"/>
</dbReference>
<evidence type="ECO:0000256" key="1">
    <source>
        <dbReference type="SAM" id="SignalP"/>
    </source>
</evidence>
<feature type="domain" description="Peptidase S55" evidence="2">
    <location>
        <begin position="1"/>
        <end position="165"/>
    </location>
</feature>
<dbReference type="InterPro" id="IPR009003">
    <property type="entry name" value="Peptidase_S1_PA"/>
</dbReference>
<dbReference type="InterPro" id="IPR008763">
    <property type="entry name" value="Peptidase_S55"/>
</dbReference>
<feature type="chain" id="PRO_5031139069" description="Peptidase S55 domain-containing protein" evidence="1">
    <location>
        <begin position="22"/>
        <end position="598"/>
    </location>
</feature>
<organism evidence="3 4">
    <name type="scientific">Microbacterium marinum</name>
    <dbReference type="NCBI Taxonomy" id="421115"/>
    <lineage>
        <taxon>Bacteria</taxon>
        <taxon>Bacillati</taxon>
        <taxon>Actinomycetota</taxon>
        <taxon>Actinomycetes</taxon>
        <taxon>Micrococcales</taxon>
        <taxon>Microbacteriaceae</taxon>
        <taxon>Microbacterium</taxon>
    </lineage>
</organism>
<evidence type="ECO:0000313" key="4">
    <source>
        <dbReference type="Proteomes" id="UP000573729"/>
    </source>
</evidence>
<reference evidence="3 4" key="1">
    <citation type="submission" date="2020-08" db="EMBL/GenBank/DDBJ databases">
        <title>Sequencing the genomes of 1000 actinobacteria strains.</title>
        <authorList>
            <person name="Klenk H.-P."/>
        </authorList>
    </citation>
    <scope>NUCLEOTIDE SEQUENCE [LARGE SCALE GENOMIC DNA]</scope>
    <source>
        <strain evidence="3 4">DSM 24947</strain>
    </source>
</reference>
<gene>
    <name evidence="3" type="ORF">BKA24_000729</name>
</gene>
<comment type="caution">
    <text evidence="3">The sequence shown here is derived from an EMBL/GenBank/DDBJ whole genome shotgun (WGS) entry which is preliminary data.</text>
</comment>
<keyword evidence="4" id="KW-1185">Reference proteome</keyword>
<keyword evidence="1" id="KW-0732">Signal</keyword>
<sequence length="598" mass="63080">MTAALATAGLVGALTTVPASAAPSAPEMFCDVPGQELAISPVAELQDGEQVTWLSTIKGTTPTPFTGEYIGKLDNGLGLDADGNPRDLLLVKLDGDVVNGSSESLATGVWAGASGSPVYDEDGALIGAVSYGFSFLPDNVAGVTPAVYMRKIGQLPDERTLTQAAKQRVTRLADETATSRSSAIRRLEAVRVTTGPSADELDEANRLIASRVDGFRGAAAGGRATASAAIGGEDFPVVAGGNIAVSYAYGAVGEASVGTVTAVCGDEVFAYGHPNNWNSDLVASIHGAAAARVVPDLTGSYKQISSIGRVKGKLVDDRLAGIRGLLGDGPDAIRVQSTSHIGSRNSSVASYVSEPELVAAVAYTQSAGEASRILDNMQVGSAKVRWVIQYERADGTMGRLENVNRVADPYDFPSLVGMYVADDIAILQSNPFEDVKITAVQITTRFEEGYRAARFSGVQILKNGAWTSVAPNGKLTATRGKTYTFRAVFTPIPGAERVTHYSRFTATVPRTARKGLRVSLAVPTFDEEFDYELEEPRSFEEYVAALDADVRSDVFQRTHVSTSTRGVRTSRTATTEVPVVIANPGSKFTFGLYVTPAR</sequence>
<dbReference type="EMBL" id="JACHMD010000001">
    <property type="protein sequence ID" value="MBB4666020.1"/>
    <property type="molecule type" value="Genomic_DNA"/>
</dbReference>
<evidence type="ECO:0000313" key="3">
    <source>
        <dbReference type="EMBL" id="MBB4666020.1"/>
    </source>
</evidence>
<accession>A0A7W7FI60</accession>
<protein>
    <recommendedName>
        <fullName evidence="2">Peptidase S55 domain-containing protein</fullName>
    </recommendedName>
</protein>
<dbReference type="SUPFAM" id="SSF50494">
    <property type="entry name" value="Trypsin-like serine proteases"/>
    <property type="match status" value="1"/>
</dbReference>
<dbReference type="AlphaFoldDB" id="A0A7W7FI60"/>
<feature type="signal peptide" evidence="1">
    <location>
        <begin position="1"/>
        <end position="21"/>
    </location>
</feature>
<evidence type="ECO:0000259" key="2">
    <source>
        <dbReference type="PROSITE" id="PS51494"/>
    </source>
</evidence>
<name>A0A7W7FI60_9MICO</name>